<dbReference type="PANTHER" id="PTHR38001">
    <property type="entry name" value="PROTEIN CEBPZOS"/>
    <property type="match status" value="1"/>
</dbReference>
<dbReference type="PANTHER" id="PTHR38001:SF1">
    <property type="entry name" value="PROTEIN CEBPZOS"/>
    <property type="match status" value="1"/>
</dbReference>
<gene>
    <name evidence="3" type="primary">LOC114045668</name>
    <name evidence="2" type="synonym">LOC114045667</name>
</gene>
<dbReference type="OrthoDB" id="5804148at2759"/>
<evidence type="ECO:0000256" key="1">
    <source>
        <dbReference type="SAM" id="Phobius"/>
    </source>
</evidence>
<reference evidence="3" key="2">
    <citation type="submission" date="2025-05" db="UniProtKB">
        <authorList>
            <consortium name="Ensembl"/>
        </authorList>
    </citation>
    <scope>IDENTIFICATION</scope>
</reference>
<dbReference type="Proteomes" id="UP000314987">
    <property type="component" value="Unassembled WGS sequence"/>
</dbReference>
<protein>
    <recommendedName>
        <fullName evidence="5">CEBPZ opposite strand</fullName>
    </recommendedName>
</protein>
<dbReference type="RefSeq" id="XP_027721532.1">
    <property type="nucleotide sequence ID" value="XM_027865731.1"/>
</dbReference>
<dbReference type="GeneID" id="114045668"/>
<keyword evidence="1" id="KW-0472">Membrane</keyword>
<dbReference type="Ensembl" id="ENSVURT00010024186.1">
    <property type="protein sequence ID" value="ENSVURP00010021244.1"/>
    <property type="gene ID" value="ENSVURG00010016251.1"/>
</dbReference>
<keyword evidence="4" id="KW-1185">Reference proteome</keyword>
<proteinExistence type="predicted"/>
<sequence>MALPNESLAKRMFKRILALELLGITGAYLLFNKMNANQDFRHTMSKRFPLILEVYYKSNEWTGFYGIREHDQKEWLNHKN</sequence>
<dbReference type="Ensembl" id="ENSVURT00010032754.1">
    <property type="protein sequence ID" value="ENSVURP00010028750.1"/>
    <property type="gene ID" value="ENSVURG00010022009.1"/>
</dbReference>
<dbReference type="InterPro" id="IPR037764">
    <property type="entry name" value="CEBPZOS"/>
</dbReference>
<feature type="transmembrane region" description="Helical" evidence="1">
    <location>
        <begin position="12"/>
        <end position="31"/>
    </location>
</feature>
<keyword evidence="1" id="KW-0812">Transmembrane</keyword>
<dbReference type="OMA" id="ESTWMAR"/>
<dbReference type="GeneTree" id="ENSGT00500000045333"/>
<evidence type="ECO:0000313" key="4">
    <source>
        <dbReference type="Proteomes" id="UP000314987"/>
    </source>
</evidence>
<evidence type="ECO:0008006" key="5">
    <source>
        <dbReference type="Google" id="ProtNLM"/>
    </source>
</evidence>
<evidence type="ECO:0000313" key="2">
    <source>
        <dbReference type="Ensembl" id="ENSVURP00010021244.1"/>
    </source>
</evidence>
<reference evidence="4" key="1">
    <citation type="submission" date="2018-12" db="EMBL/GenBank/DDBJ databases">
        <authorList>
            <person name="Yazar S."/>
        </authorList>
    </citation>
    <scope>NUCLEOTIDE SEQUENCE [LARGE SCALE GENOMIC DNA]</scope>
</reference>
<name>A0A4X2M5E4_VOMUR</name>
<evidence type="ECO:0000313" key="3">
    <source>
        <dbReference type="Ensembl" id="ENSVURP00010028750.1"/>
    </source>
</evidence>
<keyword evidence="1" id="KW-1133">Transmembrane helix</keyword>
<dbReference type="AlphaFoldDB" id="A0A4X2M5E4"/>
<accession>A0A4X2M5E4</accession>
<organism evidence="3 4">
    <name type="scientific">Vombatus ursinus</name>
    <name type="common">Common wombat</name>
    <dbReference type="NCBI Taxonomy" id="29139"/>
    <lineage>
        <taxon>Eukaryota</taxon>
        <taxon>Metazoa</taxon>
        <taxon>Chordata</taxon>
        <taxon>Craniata</taxon>
        <taxon>Vertebrata</taxon>
        <taxon>Euteleostomi</taxon>
        <taxon>Mammalia</taxon>
        <taxon>Metatheria</taxon>
        <taxon>Diprotodontia</taxon>
        <taxon>Vombatidae</taxon>
        <taxon>Vombatus</taxon>
    </lineage>
</organism>